<dbReference type="AlphaFoldDB" id="A0A1Z4JSY4"/>
<evidence type="ECO:0000256" key="1">
    <source>
        <dbReference type="SAM" id="Phobius"/>
    </source>
</evidence>
<accession>A0A1Z4JSY4</accession>
<keyword evidence="1" id="KW-0472">Membrane</keyword>
<dbReference type="InterPro" id="IPR027417">
    <property type="entry name" value="P-loop_NTPase"/>
</dbReference>
<evidence type="ECO:0000313" key="3">
    <source>
        <dbReference type="Proteomes" id="UP000217895"/>
    </source>
</evidence>
<gene>
    <name evidence="2" type="ORF">NIES2135_67380</name>
</gene>
<reference evidence="2 3" key="1">
    <citation type="submission" date="2017-06" db="EMBL/GenBank/DDBJ databases">
        <title>Genome sequencing of cyanobaciteial culture collection at National Institute for Environmental Studies (NIES).</title>
        <authorList>
            <person name="Hirose Y."/>
            <person name="Shimura Y."/>
            <person name="Fujisawa T."/>
            <person name="Nakamura Y."/>
            <person name="Kawachi M."/>
        </authorList>
    </citation>
    <scope>NUCLEOTIDE SEQUENCE [LARGE SCALE GENOMIC DNA]</scope>
    <source>
        <strain evidence="2 3">NIES-2135</strain>
        <plasmid evidence="3">Plasmid Plasmid2 dna</plasmid>
    </source>
</reference>
<proteinExistence type="predicted"/>
<protein>
    <submittedName>
        <fullName evidence="2">Uncharacterized protein</fullName>
    </submittedName>
</protein>
<dbReference type="EMBL" id="AP018205">
    <property type="protein sequence ID" value="BAY59861.1"/>
    <property type="molecule type" value="Genomic_DNA"/>
</dbReference>
<geneLocation type="plasmid" evidence="2">
    <name>plasmid2</name>
</geneLocation>
<keyword evidence="3" id="KW-1185">Reference proteome</keyword>
<dbReference type="Gene3D" id="3.40.50.300">
    <property type="entry name" value="P-loop containing nucleotide triphosphate hydrolases"/>
    <property type="match status" value="1"/>
</dbReference>
<feature type="transmembrane region" description="Helical" evidence="1">
    <location>
        <begin position="21"/>
        <end position="41"/>
    </location>
</feature>
<keyword evidence="1" id="KW-1133">Transmembrane helix</keyword>
<keyword evidence="2" id="KW-0614">Plasmid</keyword>
<evidence type="ECO:0000313" key="2">
    <source>
        <dbReference type="EMBL" id="BAY59861.1"/>
    </source>
</evidence>
<sequence length="1036" mass="116284">MQSPKPRAVNRLVGKQPSIGYLPANQLPFWVGFILVATLLWQLFTLTLAQFLLLAFLPCIVFWSLTGQKEWKFLEKFHAPRRWGIAKVRCQWRQHSPLPHRPKLGKRRVKHSGKTQLFHPLEDALHLVCYGQINLQNLQVGFELLERRKGKQGSGQEFRFVFAFQTTGIHATLSEAQAEAILQRLETALKELPPGERLTFEYCSFADDRDRQTELDSLLHTQSNHLAELLVFSQKVRSRELYQRGLRQVKRIRILGTYTVTTTQQSQNDRDLTTKLLRSLANFTEWFAGEKEQADAARLQKTVHLAFTEGFLRLESILTTLMGLNVEPLTAEELWTADYAELHTQAAPPIPQLLILDEKGLRCEVTSEVHATSILLRGERGESSVPIAARDWIYIPRKRKYAGFMQLGKPSAFPSARGQVRYLWEPIARNRLRDLKVVTELSTSNRGLQKFNLERLTRNSKELSMRALGGRTVDVASDMKVNEAISARQALERGSMVVTVASGIWLYRNNPAALEQDFSYLTDCFATSDSERAYEITENLWLQSLPYVWDGLLTKPYDRQDYYLSDEASGLLPLVAPQTGDPRGLEFLTLEGGTPVHIDPFTILMHLAFYATTRGGKSVLLAELMMGFYLRGIPVVGFDFPRPTDGTSSFSDLTAILQRLGAKVAYNDTGTCANNLIEMPDLRNVPNAKERQDAIVDFQIDAIVVIVMGDTDDSFMEKSVRTLVAQSLQDFHTIPEIKTRYDNAIAAGFGTAAWEETPTLWDYLDFANDWLKAHLQQNELTVSTVIREAAGQILEQLRGCLKSGLGRAIARPSSFQSDVSLLIFALRGLRSRQDAAVLALSGYSALLRRALESPASAFIIDESPILFEFPAIARIVGQLCANGLKWGVRTIISAQTVSTIYQSAAGKQIVETITTTLIGYIKPSAVDSFVDLLGYDREVIAQCATSSFEPSSRELRSHWIICKDGIYTEVGFYPSAVLLALTANNMEEQEARSRVMESYNDLCDGVAAFSQLYTAARRKGLPMNEIQPQLLLTGTD</sequence>
<organism evidence="2 3">
    <name type="scientific">Leptolyngbya boryana NIES-2135</name>
    <dbReference type="NCBI Taxonomy" id="1973484"/>
    <lineage>
        <taxon>Bacteria</taxon>
        <taxon>Bacillati</taxon>
        <taxon>Cyanobacteriota</taxon>
        <taxon>Cyanophyceae</taxon>
        <taxon>Leptolyngbyales</taxon>
        <taxon>Leptolyngbyaceae</taxon>
        <taxon>Leptolyngbya group</taxon>
        <taxon>Leptolyngbya</taxon>
    </lineage>
</organism>
<name>A0A1Z4JSY4_LEPBY</name>
<dbReference type="SUPFAM" id="SSF52540">
    <property type="entry name" value="P-loop containing nucleoside triphosphate hydrolases"/>
    <property type="match status" value="1"/>
</dbReference>
<dbReference type="Proteomes" id="UP000217895">
    <property type="component" value="Plasmid Plasmid2 dna"/>
</dbReference>
<keyword evidence="1" id="KW-0812">Transmembrane</keyword>